<organism evidence="1 2">
    <name type="scientific">Aphis craccivora</name>
    <name type="common">Cowpea aphid</name>
    <dbReference type="NCBI Taxonomy" id="307492"/>
    <lineage>
        <taxon>Eukaryota</taxon>
        <taxon>Metazoa</taxon>
        <taxon>Ecdysozoa</taxon>
        <taxon>Arthropoda</taxon>
        <taxon>Hexapoda</taxon>
        <taxon>Insecta</taxon>
        <taxon>Pterygota</taxon>
        <taxon>Neoptera</taxon>
        <taxon>Paraneoptera</taxon>
        <taxon>Hemiptera</taxon>
        <taxon>Sternorrhyncha</taxon>
        <taxon>Aphidomorpha</taxon>
        <taxon>Aphidoidea</taxon>
        <taxon>Aphididae</taxon>
        <taxon>Aphidini</taxon>
        <taxon>Aphis</taxon>
        <taxon>Aphis</taxon>
    </lineage>
</organism>
<accession>A0A6G0VN73</accession>
<dbReference type="PANTHER" id="PTHR23080:SF144">
    <property type="entry name" value="SPINDLE AND KINETOCHORE ASSOCIATED COMPLEX SUBUNIT 3"/>
    <property type="match status" value="1"/>
</dbReference>
<reference evidence="1 2" key="1">
    <citation type="submission" date="2019-08" db="EMBL/GenBank/DDBJ databases">
        <title>Whole genome of Aphis craccivora.</title>
        <authorList>
            <person name="Voronova N.V."/>
            <person name="Shulinski R.S."/>
            <person name="Bandarenka Y.V."/>
            <person name="Zhorov D.G."/>
            <person name="Warner D."/>
        </authorList>
    </citation>
    <scope>NUCLEOTIDE SEQUENCE [LARGE SCALE GENOMIC DNA]</scope>
    <source>
        <strain evidence="1">180601</strain>
        <tissue evidence="1">Whole Body</tissue>
    </source>
</reference>
<sequence length="105" mass="12230">MGVATSPVMRRYQRATKRKLFTNKNNEPNTKISINNDLIIEDIENEDMPIDTEHMFKKLIYWPDRECLRTYMPISFFNAFGNSVAVIIDCFEIGIEKPSNLKARA</sequence>
<gene>
    <name evidence="1" type="ORF">FWK35_00035454</name>
</gene>
<name>A0A6G0VN73_APHCR</name>
<dbReference type="OrthoDB" id="8195867at2759"/>
<keyword evidence="2" id="KW-1185">Reference proteome</keyword>
<evidence type="ECO:0000313" key="1">
    <source>
        <dbReference type="EMBL" id="KAF0699499.1"/>
    </source>
</evidence>
<dbReference type="PANTHER" id="PTHR23080">
    <property type="entry name" value="THAP DOMAIN PROTEIN"/>
    <property type="match status" value="1"/>
</dbReference>
<dbReference type="AlphaFoldDB" id="A0A6G0VN73"/>
<comment type="caution">
    <text evidence="1">The sequence shown here is derived from an EMBL/GenBank/DDBJ whole genome shotgun (WGS) entry which is preliminary data.</text>
</comment>
<protein>
    <submittedName>
        <fullName evidence="1">Uncharacterized protein</fullName>
    </submittedName>
</protein>
<proteinExistence type="predicted"/>
<evidence type="ECO:0000313" key="2">
    <source>
        <dbReference type="Proteomes" id="UP000478052"/>
    </source>
</evidence>
<dbReference type="EMBL" id="VUJU01014868">
    <property type="protein sequence ID" value="KAF0699499.1"/>
    <property type="molecule type" value="Genomic_DNA"/>
</dbReference>
<dbReference type="Proteomes" id="UP000478052">
    <property type="component" value="Unassembled WGS sequence"/>
</dbReference>